<reference evidence="4 5" key="1">
    <citation type="submission" date="2016-06" db="EMBL/GenBank/DDBJ databases">
        <title>Comparative genomics of the ectomycorrhizal sister species Rhizopogon vinicolor and Rhizopogon vesiculosus (Basidiomycota: Boletales) reveals a divergence of the mating type B locus.</title>
        <authorList>
            <consortium name="DOE Joint Genome Institute"/>
            <person name="Mujic A.B."/>
            <person name="Kuo A."/>
            <person name="Tritt A."/>
            <person name="Lipzen A."/>
            <person name="Chen C."/>
            <person name="Johnson J."/>
            <person name="Sharma A."/>
            <person name="Barry K."/>
            <person name="Grigoriev I.V."/>
            <person name="Spatafora J.W."/>
        </authorList>
    </citation>
    <scope>NUCLEOTIDE SEQUENCE [LARGE SCALE GENOMIC DNA]</scope>
    <source>
        <strain evidence="4 5">AM-OR11-026</strain>
    </source>
</reference>
<gene>
    <name evidence="4" type="ORF">K503DRAFT_772496</name>
</gene>
<keyword evidence="5" id="KW-1185">Reference proteome</keyword>
<feature type="region of interest" description="Disordered" evidence="1">
    <location>
        <begin position="265"/>
        <end position="291"/>
    </location>
</feature>
<dbReference type="EMBL" id="KV448415">
    <property type="protein sequence ID" value="OAX36456.1"/>
    <property type="molecule type" value="Genomic_DNA"/>
</dbReference>
<organism evidence="4 5">
    <name type="scientific">Rhizopogon vinicolor AM-OR11-026</name>
    <dbReference type="NCBI Taxonomy" id="1314800"/>
    <lineage>
        <taxon>Eukaryota</taxon>
        <taxon>Fungi</taxon>
        <taxon>Dikarya</taxon>
        <taxon>Basidiomycota</taxon>
        <taxon>Agaricomycotina</taxon>
        <taxon>Agaricomycetes</taxon>
        <taxon>Agaricomycetidae</taxon>
        <taxon>Boletales</taxon>
        <taxon>Suillineae</taxon>
        <taxon>Rhizopogonaceae</taxon>
        <taxon>Rhizopogon</taxon>
    </lineage>
</organism>
<sequence length="328" mass="35956">MSLKALLISVLLLASITYGRPLVSLRDDAQQPEVVPFTGVNPSDPRMAHGPDGLRPAAAAIAMIIASEQSKGQVIPYEYPNTTPPSPTHFFASPTTSNKVVSHTPMPSLRTPENPPAIVPAPQSNRSERNVLILAITVSTLLGLLVLFTVSKYTLGCLRDAKRKFRFSQESWGHKEKVLPSISAEVAAPDTEAEEQSLRTFSFPSRPSRKVVRIQDPNEVPSEPSIDNRFSTLIAATAFRQSHLNHDSITTQDTTSTMPYLFKVHPDTQGDHLRTRSAPGITDDSSMSTVRPANFTESEWARSYRTSQASVDIPSSLVPSKGSRLSRW</sequence>
<proteinExistence type="predicted"/>
<feature type="signal peptide" evidence="3">
    <location>
        <begin position="1"/>
        <end position="19"/>
    </location>
</feature>
<dbReference type="OrthoDB" id="2664336at2759"/>
<keyword evidence="3" id="KW-0732">Signal</keyword>
<feature type="chain" id="PRO_5008597590" evidence="3">
    <location>
        <begin position="20"/>
        <end position="328"/>
    </location>
</feature>
<evidence type="ECO:0000313" key="5">
    <source>
        <dbReference type="Proteomes" id="UP000092154"/>
    </source>
</evidence>
<keyword evidence="2" id="KW-0812">Transmembrane</keyword>
<keyword evidence="2" id="KW-1133">Transmembrane helix</keyword>
<evidence type="ECO:0000256" key="2">
    <source>
        <dbReference type="SAM" id="Phobius"/>
    </source>
</evidence>
<dbReference type="AlphaFoldDB" id="A0A1B7MV34"/>
<feature type="region of interest" description="Disordered" evidence="1">
    <location>
        <begin position="95"/>
        <end position="115"/>
    </location>
</feature>
<evidence type="ECO:0000256" key="3">
    <source>
        <dbReference type="SAM" id="SignalP"/>
    </source>
</evidence>
<accession>A0A1B7MV34</accession>
<feature type="compositionally biased region" description="Basic and acidic residues" evidence="1">
    <location>
        <begin position="265"/>
        <end position="274"/>
    </location>
</feature>
<evidence type="ECO:0000313" key="4">
    <source>
        <dbReference type="EMBL" id="OAX36456.1"/>
    </source>
</evidence>
<name>A0A1B7MV34_9AGAM</name>
<protein>
    <submittedName>
        <fullName evidence="4">Uncharacterized protein</fullName>
    </submittedName>
</protein>
<feature type="transmembrane region" description="Helical" evidence="2">
    <location>
        <begin position="131"/>
        <end position="155"/>
    </location>
</feature>
<keyword evidence="2" id="KW-0472">Membrane</keyword>
<dbReference type="Proteomes" id="UP000092154">
    <property type="component" value="Unassembled WGS sequence"/>
</dbReference>
<evidence type="ECO:0000256" key="1">
    <source>
        <dbReference type="SAM" id="MobiDB-lite"/>
    </source>
</evidence>
<dbReference type="InParanoid" id="A0A1B7MV34"/>